<dbReference type="PIRSF" id="PIRSF017082">
    <property type="entry name" value="YflP"/>
    <property type="match status" value="1"/>
</dbReference>
<dbReference type="Gene3D" id="3.40.190.10">
    <property type="entry name" value="Periplasmic binding protein-like II"/>
    <property type="match status" value="1"/>
</dbReference>
<name>A0A1G9GER1_9FIRM</name>
<proteinExistence type="inferred from homology"/>
<evidence type="ECO:0000256" key="1">
    <source>
        <dbReference type="ARBA" id="ARBA00006987"/>
    </source>
</evidence>
<dbReference type="PANTHER" id="PTHR42928:SF5">
    <property type="entry name" value="BLR1237 PROTEIN"/>
    <property type="match status" value="1"/>
</dbReference>
<dbReference type="Gene3D" id="3.40.190.150">
    <property type="entry name" value="Bordetella uptake gene, domain 1"/>
    <property type="match status" value="1"/>
</dbReference>
<keyword evidence="3" id="KW-0675">Receptor</keyword>
<feature type="chain" id="PRO_5011695891" evidence="2">
    <location>
        <begin position="23"/>
        <end position="328"/>
    </location>
</feature>
<dbReference type="InterPro" id="IPR005064">
    <property type="entry name" value="BUG"/>
</dbReference>
<keyword evidence="4" id="KW-1185">Reference proteome</keyword>
<protein>
    <submittedName>
        <fullName evidence="3">Tripartite-type tricarboxylate transporter, receptor component TctC</fullName>
    </submittedName>
</protein>
<accession>A0A1G9GER1</accession>
<comment type="similarity">
    <text evidence="1">Belongs to the UPF0065 (bug) family.</text>
</comment>
<dbReference type="InterPro" id="IPR042100">
    <property type="entry name" value="Bug_dom1"/>
</dbReference>
<dbReference type="Pfam" id="PF03401">
    <property type="entry name" value="TctC"/>
    <property type="match status" value="1"/>
</dbReference>
<dbReference type="STRING" id="393762.SAMN05660472_02398"/>
<dbReference type="OrthoDB" id="8881899at2"/>
<dbReference type="CDD" id="cd07012">
    <property type="entry name" value="PBP2_Bug_TTT"/>
    <property type="match status" value="1"/>
</dbReference>
<feature type="signal peptide" evidence="2">
    <location>
        <begin position="1"/>
        <end position="22"/>
    </location>
</feature>
<evidence type="ECO:0000313" key="4">
    <source>
        <dbReference type="Proteomes" id="UP000198718"/>
    </source>
</evidence>
<evidence type="ECO:0000256" key="2">
    <source>
        <dbReference type="SAM" id="SignalP"/>
    </source>
</evidence>
<dbReference type="PROSITE" id="PS51257">
    <property type="entry name" value="PROKAR_LIPOPROTEIN"/>
    <property type="match status" value="1"/>
</dbReference>
<sequence>MKKALVLMLVCILMTVAFTGCAQETGTSEGQETSDYSKWPQKTIQIIAPYNPGGDTDFNARAYAQFLTEELGQPVVVSNVNGSGGVVGSRTVKEANPDGYTVLFMHPALLINELAGTADYGIEDFEYVATSGVVPGETITVHKNSGFKNLEDLIKYSQEHPGKINVSADMATMTHIMALQLQEAGANINIVSAGGASDRVAALLGGHIDVIINSYGTIADYLETGDFVALGQTNLERSKGFPDIAPAKEQGYDVYFEKYYFFAMPKGTPQEIINRFSEAVKNVSENPEYADMIFKSYRQTPLYKPAKEGLEDILRIKEDIQIFKEHFM</sequence>
<dbReference type="RefSeq" id="WP_090553928.1">
    <property type="nucleotide sequence ID" value="NZ_FNFP01000006.1"/>
</dbReference>
<dbReference type="AlphaFoldDB" id="A0A1G9GER1"/>
<dbReference type="SUPFAM" id="SSF53850">
    <property type="entry name" value="Periplasmic binding protein-like II"/>
    <property type="match status" value="1"/>
</dbReference>
<dbReference type="Proteomes" id="UP000198718">
    <property type="component" value="Unassembled WGS sequence"/>
</dbReference>
<reference evidence="3 4" key="1">
    <citation type="submission" date="2016-10" db="EMBL/GenBank/DDBJ databases">
        <authorList>
            <person name="de Groot N.N."/>
        </authorList>
    </citation>
    <scope>NUCLEOTIDE SEQUENCE [LARGE SCALE GENOMIC DNA]</scope>
    <source>
        <strain evidence="3 4">DSM 18346</strain>
    </source>
</reference>
<keyword evidence="2" id="KW-0732">Signal</keyword>
<dbReference type="PANTHER" id="PTHR42928">
    <property type="entry name" value="TRICARBOXYLATE-BINDING PROTEIN"/>
    <property type="match status" value="1"/>
</dbReference>
<gene>
    <name evidence="3" type="ORF">SAMN05660472_02398</name>
</gene>
<organism evidence="3 4">
    <name type="scientific">Natronincola ferrireducens</name>
    <dbReference type="NCBI Taxonomy" id="393762"/>
    <lineage>
        <taxon>Bacteria</taxon>
        <taxon>Bacillati</taxon>
        <taxon>Bacillota</taxon>
        <taxon>Clostridia</taxon>
        <taxon>Peptostreptococcales</taxon>
        <taxon>Natronincolaceae</taxon>
        <taxon>Natronincola</taxon>
    </lineage>
</organism>
<dbReference type="EMBL" id="FNFP01000006">
    <property type="protein sequence ID" value="SDK99091.1"/>
    <property type="molecule type" value="Genomic_DNA"/>
</dbReference>
<evidence type="ECO:0000313" key="3">
    <source>
        <dbReference type="EMBL" id="SDK99091.1"/>
    </source>
</evidence>